<dbReference type="AlphaFoldDB" id="G9EQR9"/>
<protein>
    <submittedName>
        <fullName evidence="1">Uncharacterized protein</fullName>
    </submittedName>
</protein>
<dbReference type="Proteomes" id="UP000002770">
    <property type="component" value="Unassembled WGS sequence"/>
</dbReference>
<evidence type="ECO:0000313" key="1">
    <source>
        <dbReference type="EMBL" id="EHL30290.1"/>
    </source>
</evidence>
<reference evidence="1 2" key="1">
    <citation type="journal article" date="2011" name="BMC Genomics">
        <title>Insight into cross-talk between intra-amoebal pathogens.</title>
        <authorList>
            <person name="Gimenez G."/>
            <person name="Bertelli C."/>
            <person name="Moliner C."/>
            <person name="Robert C."/>
            <person name="Raoult D."/>
            <person name="Fournier P.E."/>
            <person name="Greub G."/>
        </authorList>
    </citation>
    <scope>NUCLEOTIDE SEQUENCE [LARGE SCALE GENOMIC DNA]</scope>
    <source>
        <strain evidence="1 2">LLAP12</strain>
    </source>
</reference>
<accession>G9EQR9</accession>
<sequence>MEYIATKTAGFDSAFQIASIGNQKLYHSNLLISLILLF</sequence>
<organism evidence="1 2">
    <name type="scientific">Legionella drancourtii LLAP12</name>
    <dbReference type="NCBI Taxonomy" id="658187"/>
    <lineage>
        <taxon>Bacteria</taxon>
        <taxon>Pseudomonadati</taxon>
        <taxon>Pseudomonadota</taxon>
        <taxon>Gammaproteobacteria</taxon>
        <taxon>Legionellales</taxon>
        <taxon>Legionellaceae</taxon>
        <taxon>Legionella</taxon>
    </lineage>
</organism>
<gene>
    <name evidence="1" type="ORF">LDG_7621</name>
</gene>
<name>G9EQR9_9GAMM</name>
<dbReference type="EMBL" id="JH413832">
    <property type="protein sequence ID" value="EHL30290.1"/>
    <property type="molecule type" value="Genomic_DNA"/>
</dbReference>
<evidence type="ECO:0000313" key="2">
    <source>
        <dbReference type="Proteomes" id="UP000002770"/>
    </source>
</evidence>
<keyword evidence="2" id="KW-1185">Reference proteome</keyword>
<dbReference type="HOGENOM" id="CLU_3329484_0_0_6"/>
<proteinExistence type="predicted"/>
<dbReference type="InParanoid" id="G9EQR9"/>